<evidence type="ECO:0000313" key="1">
    <source>
        <dbReference type="EMBL" id="NYT28661.1"/>
    </source>
</evidence>
<sequence>MPPPIKNFNTLFNLAPKFRGKASKKLRESMGVIFQTVDEFSVGNDWCYLLKHLKGVRNHIFIVSFRKGEVRVDKGEKKSRL</sequence>
<protein>
    <submittedName>
        <fullName evidence="1">Uncharacterized protein</fullName>
    </submittedName>
</protein>
<name>A0A853F6H5_9GAMM</name>
<reference evidence="1 2" key="1">
    <citation type="submission" date="2020-05" db="EMBL/GenBank/DDBJ databases">
        <title>Horizontal transmission and recombination maintain forever young bacterial symbiont genomes.</title>
        <authorList>
            <person name="Russell S.L."/>
            <person name="Pepper-Tunick E."/>
            <person name="Svedberg J."/>
            <person name="Byrne A."/>
            <person name="Ruelas Castillo J."/>
            <person name="Vollmers C."/>
            <person name="Beinart R.A."/>
            <person name="Corbett-Detig R."/>
        </authorList>
    </citation>
    <scope>NUCLEOTIDE SEQUENCE [LARGE SCALE GENOMIC DNA]</scope>
    <source>
        <strain evidence="1">455</strain>
    </source>
</reference>
<organism evidence="1 2">
    <name type="scientific">Candidatus Thiodubiliella endoseptemdiera</name>
    <dbReference type="NCBI Taxonomy" id="2738886"/>
    <lineage>
        <taxon>Bacteria</taxon>
        <taxon>Pseudomonadati</taxon>
        <taxon>Pseudomonadota</taxon>
        <taxon>Gammaproteobacteria</taxon>
        <taxon>Candidatus Pseudothioglobaceae</taxon>
        <taxon>Candidatus Thiodubiliella</taxon>
    </lineage>
</organism>
<dbReference type="EMBL" id="JACCHT010000010">
    <property type="protein sequence ID" value="NYT28661.1"/>
    <property type="molecule type" value="Genomic_DNA"/>
</dbReference>
<evidence type="ECO:0000313" key="2">
    <source>
        <dbReference type="Proteomes" id="UP000568751"/>
    </source>
</evidence>
<gene>
    <name evidence="1" type="ORF">H0A76_12895</name>
</gene>
<dbReference type="Proteomes" id="UP000568751">
    <property type="component" value="Unassembled WGS sequence"/>
</dbReference>
<accession>A0A853F6H5</accession>
<dbReference type="AlphaFoldDB" id="A0A853F6H5"/>
<proteinExistence type="predicted"/>
<comment type="caution">
    <text evidence="1">The sequence shown here is derived from an EMBL/GenBank/DDBJ whole genome shotgun (WGS) entry which is preliminary data.</text>
</comment>